<proteinExistence type="predicted"/>
<dbReference type="AlphaFoldDB" id="A0A917T709"/>
<name>A0A917T709_9ACTN</name>
<reference evidence="1" key="2">
    <citation type="submission" date="2020-09" db="EMBL/GenBank/DDBJ databases">
        <authorList>
            <person name="Sun Q."/>
            <person name="Zhou Y."/>
        </authorList>
    </citation>
    <scope>NUCLEOTIDE SEQUENCE</scope>
    <source>
        <strain evidence="1">CGMCC 4.7308</strain>
    </source>
</reference>
<keyword evidence="2" id="KW-1185">Reference proteome</keyword>
<dbReference type="EMBL" id="BMNA01000010">
    <property type="protein sequence ID" value="GGM12660.1"/>
    <property type="molecule type" value="Genomic_DNA"/>
</dbReference>
<dbReference type="Proteomes" id="UP000655208">
    <property type="component" value="Unassembled WGS sequence"/>
</dbReference>
<evidence type="ECO:0000313" key="1">
    <source>
        <dbReference type="EMBL" id="GGM12660.1"/>
    </source>
</evidence>
<comment type="caution">
    <text evidence="1">The sequence shown here is derived from an EMBL/GenBank/DDBJ whole genome shotgun (WGS) entry which is preliminary data.</text>
</comment>
<reference evidence="1" key="1">
    <citation type="journal article" date="2014" name="Int. J. Syst. Evol. Microbiol.">
        <title>Complete genome sequence of Corynebacterium casei LMG S-19264T (=DSM 44701T), isolated from a smear-ripened cheese.</title>
        <authorList>
            <consortium name="US DOE Joint Genome Institute (JGI-PGF)"/>
            <person name="Walter F."/>
            <person name="Albersmeier A."/>
            <person name="Kalinowski J."/>
            <person name="Ruckert C."/>
        </authorList>
    </citation>
    <scope>NUCLEOTIDE SEQUENCE</scope>
    <source>
        <strain evidence="1">CGMCC 4.7308</strain>
    </source>
</reference>
<protein>
    <submittedName>
        <fullName evidence="1">Uncharacterized protein</fullName>
    </submittedName>
</protein>
<evidence type="ECO:0000313" key="2">
    <source>
        <dbReference type="Proteomes" id="UP000655208"/>
    </source>
</evidence>
<accession>A0A917T709</accession>
<sequence>MHIDCDRCQVRGAACSGCVVTALLGAPPDGVRWDEEERRALGVLADGGLLPPLRLVTVVDGPRRHVG</sequence>
<organism evidence="1 2">
    <name type="scientific">Nakamurella endophytica</name>
    <dbReference type="NCBI Taxonomy" id="1748367"/>
    <lineage>
        <taxon>Bacteria</taxon>
        <taxon>Bacillati</taxon>
        <taxon>Actinomycetota</taxon>
        <taxon>Actinomycetes</taxon>
        <taxon>Nakamurellales</taxon>
        <taxon>Nakamurellaceae</taxon>
        <taxon>Nakamurella</taxon>
    </lineage>
</organism>
<dbReference type="RefSeq" id="WP_188943913.1">
    <property type="nucleotide sequence ID" value="NZ_BMNA01000010.1"/>
</dbReference>
<gene>
    <name evidence="1" type="ORF">GCM10011594_35730</name>
</gene>